<evidence type="ECO:0000313" key="3">
    <source>
        <dbReference type="EnsemblProtists" id="EOD35250"/>
    </source>
</evidence>
<feature type="compositionally biased region" description="Basic and acidic residues" evidence="1">
    <location>
        <begin position="171"/>
        <end position="180"/>
    </location>
</feature>
<evidence type="ECO:0000256" key="2">
    <source>
        <dbReference type="SAM" id="Phobius"/>
    </source>
</evidence>
<feature type="region of interest" description="Disordered" evidence="1">
    <location>
        <begin position="935"/>
        <end position="957"/>
    </location>
</feature>
<dbReference type="HOGENOM" id="CLU_246561_0_0_1"/>
<feature type="region of interest" description="Disordered" evidence="1">
    <location>
        <begin position="321"/>
        <end position="384"/>
    </location>
</feature>
<sequence length="1547" mass="157220">MQAEVSEPQPKPSVEGAGFDRQPDSSVNTRFQAYKGGHNFGLSQATTECYTDIADERREPRRRYMVDFNESEGESAFLVVRSTRGVWFDNPHVFHRSLAKVPISFCFAPEKGGQVQTELGSTASVKAGIMSLPPSLLGAEACGVNNDVVVKEEAATQEAASEEAVEAVAEEAAKEVEKPAKTVSNTPDPADTTCHPGLPTPKEVGQSGPASARSGSGPGYVDGVEAEVRRLGESVVYQATPADGKKSPSPGVPTSFGVAPKPLGAVAGAGQADAASREYYLAVRDKAMAAILLTKMQRAKLDAERSGCGCKCRRKAMRCRNNPTFGKGRRKSGKAGGRRKSGKAKGRGRGSHRRPKPRGGPQTPPCKSPDRRREPQTTSGKAPFAAGTCGAGAGTCGAGGRAGLKAAADCVRGGYTKAEGAFRWLLLVCIPAFGHCAPAVPSPTEVASAFSSAVASAASVASSASSTFSSGVASAASSAFSPAVASKASSLVSCSPLLVPALVLILLAIACGASWPTAASGKGARGAVWATCLAAATACLTSAAAAPAGFFASAFSWLAAGPPKVAAAVAAGTAMWRRNSKARRFGWSSLLSVLLCLATVAGSSVTVTGGAALVASSTALPDVTALPASPVAIGALAIGENARDITIGDVSNLFWGEAVAYVAVNSVAIGKNATGISIGDNTQITFGNSSGPATIGALAIGEHASDITIGDNSNLVLGEAVAYVAVKAISIFGHTRNVQIGKHVRISVGDKSAALVIGAGVVGWGSSFITTGGSSDVTVGEAATSISIDVVAIGSRASYITIGDSSDVTLGDKSRGLGIGAVGVGWGSSFITTGGSSDVTLGEAATFITINAVAIGFHASYIITPRTTRITIGDQAISVVIGTFGIDSYTSHITMGKVSDITIGHAVNAVSICAGAIGSHSKNITVGDITHLTFGNSLGPPPSSPPPPWSPPPSSPHDIANLTNWGDALNPCKDSDPLQKFTFPTFGSLGTTGAGSFGTFGLGYGNVDISIGGLTNITVGDGAKNIAIGNVVVFNMNENITIGKSANIAIGENAEGIVFNALKIGNNNRNVFLGDNPLYIDIGSNCNDVTFGGFGNIMIGRNTRYFGGSISVGDGATNVTIGKSGDLAVGDNVYKIPHTYGGIGQNAANIAIGGYDQITIADYTEPQPGTLGIIVGGFYIGDDAKDVTIGGYSAVFVGCLTWNASNCVEFVNKQLTTFIGSKASSVSIGRNAEQVTIGHVATDIVIGHEASNVYLGNNIFNVSLGNNVSNIVICDNATDIVLGDNTANMVLGDSGMFRGFNISLSIAHCQTHQTGIDLIRCTLGFDVVSSFSLADPSAKAAFLSLATATATVTLTPTHKLPAGPAKALKQASEVAVGETVWLASPAAGTLITKVVADGLHSPLTMHGGWPIVDGVATSYNSAAVVARNKYLVPLVEAACPSLGRLVVAAVNPKPMHYIDGEVVEPIASLEVAAAVAVTVIARDPKAKCANGSGCKYIHDGTGATPTPMPADPLADRIAAAKAAIAPGTPPSLGKRAKPPTPDSSDDL</sequence>
<dbReference type="PaxDb" id="2903-EOD35250"/>
<organism evidence="3 4">
    <name type="scientific">Emiliania huxleyi (strain CCMP1516)</name>
    <dbReference type="NCBI Taxonomy" id="280463"/>
    <lineage>
        <taxon>Eukaryota</taxon>
        <taxon>Haptista</taxon>
        <taxon>Haptophyta</taxon>
        <taxon>Prymnesiophyceae</taxon>
        <taxon>Isochrysidales</taxon>
        <taxon>Noelaerhabdaceae</taxon>
        <taxon>Emiliania</taxon>
    </lineage>
</organism>
<feature type="region of interest" description="Disordered" evidence="1">
    <location>
        <begin position="1524"/>
        <end position="1547"/>
    </location>
</feature>
<accession>A0A0D3KHL5</accession>
<proteinExistence type="predicted"/>
<feature type="transmembrane region" description="Helical" evidence="2">
    <location>
        <begin position="588"/>
        <end position="614"/>
    </location>
</feature>
<feature type="region of interest" description="Disordered" evidence="1">
    <location>
        <begin position="169"/>
        <end position="222"/>
    </location>
</feature>
<feature type="transmembrane region" description="Helical" evidence="2">
    <location>
        <begin position="554"/>
        <end position="576"/>
    </location>
</feature>
<dbReference type="RefSeq" id="XP_005787679.1">
    <property type="nucleotide sequence ID" value="XM_005787622.1"/>
</dbReference>
<name>A0A0D3KHL5_EMIH1</name>
<dbReference type="GeneID" id="17280518"/>
<feature type="compositionally biased region" description="Pro residues" evidence="1">
    <location>
        <begin position="939"/>
        <end position="955"/>
    </location>
</feature>
<evidence type="ECO:0008006" key="5">
    <source>
        <dbReference type="Google" id="ProtNLM"/>
    </source>
</evidence>
<evidence type="ECO:0000313" key="4">
    <source>
        <dbReference type="Proteomes" id="UP000013827"/>
    </source>
</evidence>
<dbReference type="Proteomes" id="UP000013827">
    <property type="component" value="Unassembled WGS sequence"/>
</dbReference>
<protein>
    <recommendedName>
        <fullName evidence="5">C3H1-type domain-containing protein</fullName>
    </recommendedName>
</protein>
<feature type="transmembrane region" description="Helical" evidence="2">
    <location>
        <begin position="527"/>
        <end position="548"/>
    </location>
</feature>
<feature type="transmembrane region" description="Helical" evidence="2">
    <location>
        <begin position="497"/>
        <end position="515"/>
    </location>
</feature>
<dbReference type="Gene3D" id="2.170.16.10">
    <property type="entry name" value="Hedgehog/Intein (Hint) domain"/>
    <property type="match status" value="1"/>
</dbReference>
<dbReference type="KEGG" id="ehx:EMIHUDRAFT_227551"/>
<feature type="compositionally biased region" description="Basic residues" evidence="1">
    <location>
        <begin position="327"/>
        <end position="357"/>
    </location>
</feature>
<evidence type="ECO:0000256" key="1">
    <source>
        <dbReference type="SAM" id="MobiDB-lite"/>
    </source>
</evidence>
<keyword evidence="2" id="KW-1133">Transmembrane helix</keyword>
<keyword evidence="2" id="KW-0812">Transmembrane</keyword>
<reference evidence="3" key="2">
    <citation type="submission" date="2024-10" db="UniProtKB">
        <authorList>
            <consortium name="EnsemblProtists"/>
        </authorList>
    </citation>
    <scope>IDENTIFICATION</scope>
</reference>
<dbReference type="EnsemblProtists" id="EOD35250">
    <property type="protein sequence ID" value="EOD35250"/>
    <property type="gene ID" value="EMIHUDRAFT_227551"/>
</dbReference>
<keyword evidence="4" id="KW-1185">Reference proteome</keyword>
<keyword evidence="2" id="KW-0472">Membrane</keyword>
<reference evidence="4" key="1">
    <citation type="journal article" date="2013" name="Nature">
        <title>Pan genome of the phytoplankton Emiliania underpins its global distribution.</title>
        <authorList>
            <person name="Read B.A."/>
            <person name="Kegel J."/>
            <person name="Klute M.J."/>
            <person name="Kuo A."/>
            <person name="Lefebvre S.C."/>
            <person name="Maumus F."/>
            <person name="Mayer C."/>
            <person name="Miller J."/>
            <person name="Monier A."/>
            <person name="Salamov A."/>
            <person name="Young J."/>
            <person name="Aguilar M."/>
            <person name="Claverie J.M."/>
            <person name="Frickenhaus S."/>
            <person name="Gonzalez K."/>
            <person name="Herman E.K."/>
            <person name="Lin Y.C."/>
            <person name="Napier J."/>
            <person name="Ogata H."/>
            <person name="Sarno A.F."/>
            <person name="Shmutz J."/>
            <person name="Schroeder D."/>
            <person name="de Vargas C."/>
            <person name="Verret F."/>
            <person name="von Dassow P."/>
            <person name="Valentin K."/>
            <person name="Van de Peer Y."/>
            <person name="Wheeler G."/>
            <person name="Dacks J.B."/>
            <person name="Delwiche C.F."/>
            <person name="Dyhrman S.T."/>
            <person name="Glockner G."/>
            <person name="John U."/>
            <person name="Richards T."/>
            <person name="Worden A.Z."/>
            <person name="Zhang X."/>
            <person name="Grigoriev I.V."/>
            <person name="Allen A.E."/>
            <person name="Bidle K."/>
            <person name="Borodovsky M."/>
            <person name="Bowler C."/>
            <person name="Brownlee C."/>
            <person name="Cock J.M."/>
            <person name="Elias M."/>
            <person name="Gladyshev V.N."/>
            <person name="Groth M."/>
            <person name="Guda C."/>
            <person name="Hadaegh A."/>
            <person name="Iglesias-Rodriguez M.D."/>
            <person name="Jenkins J."/>
            <person name="Jones B.M."/>
            <person name="Lawson T."/>
            <person name="Leese F."/>
            <person name="Lindquist E."/>
            <person name="Lobanov A."/>
            <person name="Lomsadze A."/>
            <person name="Malik S.B."/>
            <person name="Marsh M.E."/>
            <person name="Mackinder L."/>
            <person name="Mock T."/>
            <person name="Mueller-Roeber B."/>
            <person name="Pagarete A."/>
            <person name="Parker M."/>
            <person name="Probert I."/>
            <person name="Quesneville H."/>
            <person name="Raines C."/>
            <person name="Rensing S.A."/>
            <person name="Riano-Pachon D.M."/>
            <person name="Richier S."/>
            <person name="Rokitta S."/>
            <person name="Shiraiwa Y."/>
            <person name="Soanes D.M."/>
            <person name="van der Giezen M."/>
            <person name="Wahlund T.M."/>
            <person name="Williams B."/>
            <person name="Wilson W."/>
            <person name="Wolfe G."/>
            <person name="Wurch L.L."/>
        </authorList>
    </citation>
    <scope>NUCLEOTIDE SEQUENCE</scope>
</reference>
<feature type="region of interest" description="Disordered" evidence="1">
    <location>
        <begin position="1"/>
        <end position="28"/>
    </location>
</feature>